<organism evidence="2 3">
    <name type="scientific">Coemansia biformis</name>
    <dbReference type="NCBI Taxonomy" id="1286918"/>
    <lineage>
        <taxon>Eukaryota</taxon>
        <taxon>Fungi</taxon>
        <taxon>Fungi incertae sedis</taxon>
        <taxon>Zoopagomycota</taxon>
        <taxon>Kickxellomycotina</taxon>
        <taxon>Kickxellomycetes</taxon>
        <taxon>Kickxellales</taxon>
        <taxon>Kickxellaceae</taxon>
        <taxon>Coemansia</taxon>
    </lineage>
</organism>
<sequence length="232" mass="26490">MLNMDRLCHWLEGGLSGKLEKLIYWPFTDFVQYVACWVKVSMGVSSTDTATDHIQPQQVLLACNLDLQPTGSDESIWLDVILIAQPDTMTVDSLDRANYRDALALVEVKPMRDPLYQAYELLLCYLQQVYATQHNCSFVWGFTLCDRDLQVILFTNDHAVTSDNLDLGMGKGHRAFIQVLVRLLCCDKQWLGYDKTVVWHMGVGPQNCGHWTVKCTEQRDTVDGEAQQMVMY</sequence>
<reference evidence="2" key="1">
    <citation type="submission" date="2022-07" db="EMBL/GenBank/DDBJ databases">
        <title>Phylogenomic reconstructions and comparative analyses of Kickxellomycotina fungi.</title>
        <authorList>
            <person name="Reynolds N.K."/>
            <person name="Stajich J.E."/>
            <person name="Barry K."/>
            <person name="Grigoriev I.V."/>
            <person name="Crous P."/>
            <person name="Smith M.E."/>
        </authorList>
    </citation>
    <scope>NUCLEOTIDE SEQUENCE</scope>
    <source>
        <strain evidence="2">BCRC 34381</strain>
    </source>
</reference>
<name>A0A9W8CWA9_9FUNG</name>
<dbReference type="Pfam" id="PF17667">
    <property type="entry name" value="Pkinase_fungal"/>
    <property type="match status" value="1"/>
</dbReference>
<evidence type="ECO:0000313" key="3">
    <source>
        <dbReference type="Proteomes" id="UP001143981"/>
    </source>
</evidence>
<evidence type="ECO:0000259" key="1">
    <source>
        <dbReference type="Pfam" id="PF17667"/>
    </source>
</evidence>
<gene>
    <name evidence="2" type="ORF">LPJ61_003397</name>
</gene>
<protein>
    <recommendedName>
        <fullName evidence="1">Fungal-type protein kinase domain-containing protein</fullName>
    </recommendedName>
</protein>
<proteinExistence type="predicted"/>
<dbReference type="InterPro" id="IPR040976">
    <property type="entry name" value="Pkinase_fungal"/>
</dbReference>
<dbReference type="Proteomes" id="UP001143981">
    <property type="component" value="Unassembled WGS sequence"/>
</dbReference>
<dbReference type="PANTHER" id="PTHR38248">
    <property type="entry name" value="FUNK1 6"/>
    <property type="match status" value="1"/>
</dbReference>
<dbReference type="AlphaFoldDB" id="A0A9W8CWA9"/>
<keyword evidence="3" id="KW-1185">Reference proteome</keyword>
<evidence type="ECO:0000313" key="2">
    <source>
        <dbReference type="EMBL" id="KAJ1729699.1"/>
    </source>
</evidence>
<feature type="domain" description="Fungal-type protein kinase" evidence="1">
    <location>
        <begin position="79"/>
        <end position="199"/>
    </location>
</feature>
<comment type="caution">
    <text evidence="2">The sequence shown here is derived from an EMBL/GenBank/DDBJ whole genome shotgun (WGS) entry which is preliminary data.</text>
</comment>
<accession>A0A9W8CWA9</accession>
<dbReference type="PANTHER" id="PTHR38248:SF2">
    <property type="entry name" value="FUNK1 11"/>
    <property type="match status" value="1"/>
</dbReference>
<dbReference type="EMBL" id="JANBOI010000565">
    <property type="protein sequence ID" value="KAJ1729699.1"/>
    <property type="molecule type" value="Genomic_DNA"/>
</dbReference>